<proteinExistence type="predicted"/>
<organism evidence="1 2">
    <name type="scientific">Artemisia annua</name>
    <name type="common">Sweet wormwood</name>
    <dbReference type="NCBI Taxonomy" id="35608"/>
    <lineage>
        <taxon>Eukaryota</taxon>
        <taxon>Viridiplantae</taxon>
        <taxon>Streptophyta</taxon>
        <taxon>Embryophyta</taxon>
        <taxon>Tracheophyta</taxon>
        <taxon>Spermatophyta</taxon>
        <taxon>Magnoliopsida</taxon>
        <taxon>eudicotyledons</taxon>
        <taxon>Gunneridae</taxon>
        <taxon>Pentapetalae</taxon>
        <taxon>asterids</taxon>
        <taxon>campanulids</taxon>
        <taxon>Asterales</taxon>
        <taxon>Asteraceae</taxon>
        <taxon>Asteroideae</taxon>
        <taxon>Anthemideae</taxon>
        <taxon>Artemisiinae</taxon>
        <taxon>Artemisia</taxon>
    </lineage>
</organism>
<dbReference type="EMBL" id="PKPP01001358">
    <property type="protein sequence ID" value="PWA83371.1"/>
    <property type="molecule type" value="Genomic_DNA"/>
</dbReference>
<dbReference type="STRING" id="35608.A0A2U1PC88"/>
<reference evidence="1 2" key="1">
    <citation type="journal article" date="2018" name="Mol. Plant">
        <title>The genome of Artemisia annua provides insight into the evolution of Asteraceae family and artemisinin biosynthesis.</title>
        <authorList>
            <person name="Shen Q."/>
            <person name="Zhang L."/>
            <person name="Liao Z."/>
            <person name="Wang S."/>
            <person name="Yan T."/>
            <person name="Shi P."/>
            <person name="Liu M."/>
            <person name="Fu X."/>
            <person name="Pan Q."/>
            <person name="Wang Y."/>
            <person name="Lv Z."/>
            <person name="Lu X."/>
            <person name="Zhang F."/>
            <person name="Jiang W."/>
            <person name="Ma Y."/>
            <person name="Chen M."/>
            <person name="Hao X."/>
            <person name="Li L."/>
            <person name="Tang Y."/>
            <person name="Lv G."/>
            <person name="Zhou Y."/>
            <person name="Sun X."/>
            <person name="Brodelius P.E."/>
            <person name="Rose J.K.C."/>
            <person name="Tang K."/>
        </authorList>
    </citation>
    <scope>NUCLEOTIDE SEQUENCE [LARGE SCALE GENOMIC DNA]</scope>
    <source>
        <strain evidence="2">cv. Huhao1</strain>
        <tissue evidence="1">Leaf</tissue>
    </source>
</reference>
<dbReference type="AlphaFoldDB" id="A0A2U1PC88"/>
<protein>
    <recommendedName>
        <fullName evidence="3">Ribosomal protein S1</fullName>
    </recommendedName>
</protein>
<evidence type="ECO:0000313" key="2">
    <source>
        <dbReference type="Proteomes" id="UP000245207"/>
    </source>
</evidence>
<dbReference type="Proteomes" id="UP000245207">
    <property type="component" value="Unassembled WGS sequence"/>
</dbReference>
<comment type="caution">
    <text evidence="1">The sequence shown here is derived from an EMBL/GenBank/DDBJ whole genome shotgun (WGS) entry which is preliminary data.</text>
</comment>
<gene>
    <name evidence="1" type="ORF">CTI12_AA168790</name>
</gene>
<dbReference type="OrthoDB" id="1702147at2759"/>
<accession>A0A2U1PC88</accession>
<sequence>MIITASSSFHKPRSIYLRPPSSTTVKDLTMTVYMNSIFRKSNSSFLLSSGKAITSKVTRLKDDSTFLISTGITPPKITPSDQLLLPKNSDVTSFYNNVGFMQPSSNESLPKTQMLERLFMDLVAGDDNIKERALGRFNDIVGGSMETVPGEASILMPRRFRQFQAWNELKKIWQGNKKVKGFLMEKVRGGYSVAIAGYIAFVPFRPYVERRNLGSDKFTVESINSKRKKITVF</sequence>
<keyword evidence="2" id="KW-1185">Reference proteome</keyword>
<evidence type="ECO:0000313" key="1">
    <source>
        <dbReference type="EMBL" id="PWA83371.1"/>
    </source>
</evidence>
<evidence type="ECO:0008006" key="3">
    <source>
        <dbReference type="Google" id="ProtNLM"/>
    </source>
</evidence>
<name>A0A2U1PC88_ARTAN</name>